<feature type="transmembrane region" description="Helical" evidence="10">
    <location>
        <begin position="23"/>
        <end position="41"/>
    </location>
</feature>
<dbReference type="Pfam" id="PF00672">
    <property type="entry name" value="HAMP"/>
    <property type="match status" value="1"/>
</dbReference>
<dbReference type="SMART" id="SM00304">
    <property type="entry name" value="HAMP"/>
    <property type="match status" value="1"/>
</dbReference>
<evidence type="ECO:0000313" key="14">
    <source>
        <dbReference type="Proteomes" id="UP000249061"/>
    </source>
</evidence>
<dbReference type="InterPro" id="IPR003594">
    <property type="entry name" value="HATPase_dom"/>
</dbReference>
<dbReference type="InterPro" id="IPR036890">
    <property type="entry name" value="HATPase_C_sf"/>
</dbReference>
<reference evidence="13 14" key="1">
    <citation type="submission" date="2017-08" db="EMBL/GenBank/DDBJ databases">
        <title>Infants hospitalized years apart are colonized by the same room-sourced microbial strains.</title>
        <authorList>
            <person name="Brooks B."/>
            <person name="Olm M.R."/>
            <person name="Firek B.A."/>
            <person name="Baker R."/>
            <person name="Thomas B.C."/>
            <person name="Morowitz M.J."/>
            <person name="Banfield J.F."/>
        </authorList>
    </citation>
    <scope>NUCLEOTIDE SEQUENCE [LARGE SCALE GENOMIC DNA]</scope>
    <source>
        <strain evidence="13">S2_003_000_R2_14</strain>
    </source>
</reference>
<comment type="catalytic activity">
    <reaction evidence="1">
        <text>ATP + protein L-histidine = ADP + protein N-phospho-L-histidine.</text>
        <dbReference type="EC" id="2.7.13.3"/>
    </reaction>
</comment>
<dbReference type="SMART" id="SM00388">
    <property type="entry name" value="HisKA"/>
    <property type="match status" value="1"/>
</dbReference>
<feature type="transmembrane region" description="Helical" evidence="10">
    <location>
        <begin position="177"/>
        <end position="199"/>
    </location>
</feature>
<dbReference type="GO" id="GO:0000155">
    <property type="term" value="F:phosphorelay sensor kinase activity"/>
    <property type="evidence" value="ECO:0007669"/>
    <property type="project" value="InterPro"/>
</dbReference>
<dbReference type="CDD" id="cd00082">
    <property type="entry name" value="HisKA"/>
    <property type="match status" value="1"/>
</dbReference>
<evidence type="ECO:0000256" key="7">
    <source>
        <dbReference type="ARBA" id="ARBA00022777"/>
    </source>
</evidence>
<dbReference type="InterPro" id="IPR003660">
    <property type="entry name" value="HAMP_dom"/>
</dbReference>
<dbReference type="InterPro" id="IPR003661">
    <property type="entry name" value="HisK_dim/P_dom"/>
</dbReference>
<feature type="domain" description="HAMP" evidence="12">
    <location>
        <begin position="197"/>
        <end position="249"/>
    </location>
</feature>
<dbReference type="SUPFAM" id="SSF55874">
    <property type="entry name" value="ATPase domain of HSP90 chaperone/DNA topoisomerase II/histidine kinase"/>
    <property type="match status" value="1"/>
</dbReference>
<name>A0A2W5TAA4_9BACT</name>
<evidence type="ECO:0000313" key="13">
    <source>
        <dbReference type="EMBL" id="PZR09396.1"/>
    </source>
</evidence>
<evidence type="ECO:0000259" key="12">
    <source>
        <dbReference type="PROSITE" id="PS50885"/>
    </source>
</evidence>
<organism evidence="13 14">
    <name type="scientific">Archangium gephyra</name>
    <dbReference type="NCBI Taxonomy" id="48"/>
    <lineage>
        <taxon>Bacteria</taxon>
        <taxon>Pseudomonadati</taxon>
        <taxon>Myxococcota</taxon>
        <taxon>Myxococcia</taxon>
        <taxon>Myxococcales</taxon>
        <taxon>Cystobacterineae</taxon>
        <taxon>Archangiaceae</taxon>
        <taxon>Archangium</taxon>
    </lineage>
</organism>
<keyword evidence="10" id="KW-1133">Transmembrane helix</keyword>
<dbReference type="Gene3D" id="1.10.287.130">
    <property type="match status" value="1"/>
</dbReference>
<dbReference type="PANTHER" id="PTHR43065">
    <property type="entry name" value="SENSOR HISTIDINE KINASE"/>
    <property type="match status" value="1"/>
</dbReference>
<gene>
    <name evidence="13" type="ORF">DI536_22730</name>
</gene>
<keyword evidence="4" id="KW-0597">Phosphoprotein</keyword>
<dbReference type="Pfam" id="PF02518">
    <property type="entry name" value="HATPase_c"/>
    <property type="match status" value="1"/>
</dbReference>
<dbReference type="GO" id="GO:0005524">
    <property type="term" value="F:ATP binding"/>
    <property type="evidence" value="ECO:0007669"/>
    <property type="project" value="UniProtKB-KW"/>
</dbReference>
<evidence type="ECO:0000256" key="9">
    <source>
        <dbReference type="ARBA" id="ARBA00023012"/>
    </source>
</evidence>
<keyword evidence="6" id="KW-0547">Nucleotide-binding</keyword>
<dbReference type="PROSITE" id="PS50109">
    <property type="entry name" value="HIS_KIN"/>
    <property type="match status" value="1"/>
</dbReference>
<evidence type="ECO:0000256" key="1">
    <source>
        <dbReference type="ARBA" id="ARBA00000085"/>
    </source>
</evidence>
<protein>
    <recommendedName>
        <fullName evidence="3">histidine kinase</fullName>
        <ecNumber evidence="3">2.7.13.3</ecNumber>
    </recommendedName>
</protein>
<evidence type="ECO:0000256" key="4">
    <source>
        <dbReference type="ARBA" id="ARBA00022553"/>
    </source>
</evidence>
<evidence type="ECO:0000256" key="10">
    <source>
        <dbReference type="SAM" id="Phobius"/>
    </source>
</evidence>
<keyword evidence="10" id="KW-0812">Transmembrane</keyword>
<comment type="subcellular location">
    <subcellularLocation>
        <location evidence="2">Membrane</location>
    </subcellularLocation>
</comment>
<dbReference type="Proteomes" id="UP000249061">
    <property type="component" value="Unassembled WGS sequence"/>
</dbReference>
<dbReference type="InterPro" id="IPR005467">
    <property type="entry name" value="His_kinase_dom"/>
</dbReference>
<keyword evidence="9" id="KW-0902">Two-component regulatory system</keyword>
<evidence type="ECO:0000256" key="6">
    <source>
        <dbReference type="ARBA" id="ARBA00022741"/>
    </source>
</evidence>
<dbReference type="InterPro" id="IPR036097">
    <property type="entry name" value="HisK_dim/P_sf"/>
</dbReference>
<dbReference type="PROSITE" id="PS50885">
    <property type="entry name" value="HAMP"/>
    <property type="match status" value="1"/>
</dbReference>
<dbReference type="AlphaFoldDB" id="A0A2W5TAA4"/>
<sequence>MVPSGLPATLTAASSVDKVSMRLVTRLTIAFLTVVILMLALHEFRQLDEARADFERDMDRTHYLVATTLADSVELLIPREGVEAARKIVEQTGARHDSDVRIRWVCLEGQLDAPPAPVDCSTLSEPQTTTRTNANGEIRRFTLAPVRIADTTHGAIEVSEPPAHEGDWVRQHFNATLLLALMTAGGMALAAFVLGWWLVARRTRALMEKARAVGRGELEPDLTLPGQDELSQLAGEMNAMCRHLGAARESTARETAARIAAVEQLRRADRLAGVGRLASGLAHELGTPLNVIEARAGLIVEDTDASTPVQSSARIIIQCTEQVTKLVRQLLDYARPRKLEQQVFSLDRLAQTVTELVDPLATRRHVALKVETSATVLTQGDEGLLQQALTNVVVNALHACSEGGHVKVNTSVVHAREKKWSTVSVTDDGVGMSDEVRARLLEPFFTTKAVGEGTGLGLPITASILEDHGGFLGVESAPGRGSTLTLHLPFVP</sequence>
<keyword evidence="5" id="KW-0808">Transferase</keyword>
<evidence type="ECO:0000256" key="3">
    <source>
        <dbReference type="ARBA" id="ARBA00012438"/>
    </source>
</evidence>
<keyword evidence="10" id="KW-0472">Membrane</keyword>
<dbReference type="Gene3D" id="3.30.565.10">
    <property type="entry name" value="Histidine kinase-like ATPase, C-terminal domain"/>
    <property type="match status" value="1"/>
</dbReference>
<dbReference type="EMBL" id="QFQP01000021">
    <property type="protein sequence ID" value="PZR09396.1"/>
    <property type="molecule type" value="Genomic_DNA"/>
</dbReference>
<keyword evidence="8" id="KW-0067">ATP-binding</keyword>
<evidence type="ECO:0000256" key="2">
    <source>
        <dbReference type="ARBA" id="ARBA00004370"/>
    </source>
</evidence>
<dbReference type="Pfam" id="PF00512">
    <property type="entry name" value="HisKA"/>
    <property type="match status" value="1"/>
</dbReference>
<dbReference type="GO" id="GO:0016020">
    <property type="term" value="C:membrane"/>
    <property type="evidence" value="ECO:0007669"/>
    <property type="project" value="UniProtKB-SubCell"/>
</dbReference>
<feature type="domain" description="Histidine kinase" evidence="11">
    <location>
        <begin position="280"/>
        <end position="492"/>
    </location>
</feature>
<dbReference type="PRINTS" id="PR00344">
    <property type="entry name" value="BCTRLSENSOR"/>
</dbReference>
<evidence type="ECO:0000256" key="8">
    <source>
        <dbReference type="ARBA" id="ARBA00022840"/>
    </source>
</evidence>
<dbReference type="Gene3D" id="6.10.340.10">
    <property type="match status" value="1"/>
</dbReference>
<dbReference type="SMART" id="SM00387">
    <property type="entry name" value="HATPase_c"/>
    <property type="match status" value="1"/>
</dbReference>
<evidence type="ECO:0000259" key="11">
    <source>
        <dbReference type="PROSITE" id="PS50109"/>
    </source>
</evidence>
<dbReference type="EC" id="2.7.13.3" evidence="3"/>
<dbReference type="SUPFAM" id="SSF47384">
    <property type="entry name" value="Homodimeric domain of signal transducing histidine kinase"/>
    <property type="match status" value="1"/>
</dbReference>
<keyword evidence="7 13" id="KW-0418">Kinase</keyword>
<dbReference type="InterPro" id="IPR004358">
    <property type="entry name" value="Sig_transdc_His_kin-like_C"/>
</dbReference>
<comment type="caution">
    <text evidence="13">The sequence shown here is derived from an EMBL/GenBank/DDBJ whole genome shotgun (WGS) entry which is preliminary data.</text>
</comment>
<proteinExistence type="predicted"/>
<accession>A0A2W5TAA4</accession>
<evidence type="ECO:0000256" key="5">
    <source>
        <dbReference type="ARBA" id="ARBA00022679"/>
    </source>
</evidence>
<dbReference type="CDD" id="cd06225">
    <property type="entry name" value="HAMP"/>
    <property type="match status" value="1"/>
</dbReference>
<dbReference type="PANTHER" id="PTHR43065:SF10">
    <property type="entry name" value="PEROXIDE STRESS-ACTIVATED HISTIDINE KINASE MAK3"/>
    <property type="match status" value="1"/>
</dbReference>